<keyword evidence="1" id="KW-0732">Signal</keyword>
<sequence length="154" mass="17392">MFLLFAFLMQILSSYIELIPVLPGTVDINTVCRSRCRQCVFATPENIPYLVCLLRKERIREAAVCGWNDCPGNFIVDDCGRIRCYGPDTLGIEYVFCKRFGYPPRCNPYCYRPKCPIICPPCGPYYSSQNSDNDPPLFGSGYLLSPSEQDLGSC</sequence>
<dbReference type="VEuPathDB" id="MicrosporidiaDB:M153_11200016622"/>
<gene>
    <name evidence="2" type="ORF">M153_11200016622</name>
</gene>
<comment type="caution">
    <text evidence="2">The sequence shown here is derived from an EMBL/GenBank/DDBJ whole genome shotgun (WGS) entry which is preliminary data.</text>
</comment>
<proteinExistence type="predicted"/>
<reference evidence="2 3" key="1">
    <citation type="submission" date="2015-07" db="EMBL/GenBank/DDBJ databases">
        <title>The genome of Pseudoloma neurophilia, a relevant intracellular parasite of the zebrafish.</title>
        <authorList>
            <person name="Ndikumana S."/>
            <person name="Pelin A."/>
            <person name="Sanders J."/>
            <person name="Corradi N."/>
        </authorList>
    </citation>
    <scope>NUCLEOTIDE SEQUENCE [LARGE SCALE GENOMIC DNA]</scope>
    <source>
        <strain evidence="2 3">MK1</strain>
    </source>
</reference>
<evidence type="ECO:0000256" key="1">
    <source>
        <dbReference type="SAM" id="SignalP"/>
    </source>
</evidence>
<accession>A0A0R0M739</accession>
<protein>
    <submittedName>
        <fullName evidence="2">Uncharacterized protein</fullName>
    </submittedName>
</protein>
<keyword evidence="3" id="KW-1185">Reference proteome</keyword>
<dbReference type="Proteomes" id="UP000051530">
    <property type="component" value="Unassembled WGS sequence"/>
</dbReference>
<organism evidence="2 3">
    <name type="scientific">Pseudoloma neurophilia</name>
    <dbReference type="NCBI Taxonomy" id="146866"/>
    <lineage>
        <taxon>Eukaryota</taxon>
        <taxon>Fungi</taxon>
        <taxon>Fungi incertae sedis</taxon>
        <taxon>Microsporidia</taxon>
        <taxon>Pseudoloma</taxon>
    </lineage>
</organism>
<feature type="chain" id="PRO_5006399167" evidence="1">
    <location>
        <begin position="19"/>
        <end position="154"/>
    </location>
</feature>
<evidence type="ECO:0000313" key="3">
    <source>
        <dbReference type="Proteomes" id="UP000051530"/>
    </source>
</evidence>
<dbReference type="AlphaFoldDB" id="A0A0R0M739"/>
<feature type="signal peptide" evidence="1">
    <location>
        <begin position="1"/>
        <end position="18"/>
    </location>
</feature>
<dbReference type="EMBL" id="LGUB01000018">
    <property type="protein sequence ID" value="KRH94913.1"/>
    <property type="molecule type" value="Genomic_DNA"/>
</dbReference>
<dbReference type="OrthoDB" id="2196318at2759"/>
<evidence type="ECO:0000313" key="2">
    <source>
        <dbReference type="EMBL" id="KRH94913.1"/>
    </source>
</evidence>
<name>A0A0R0M739_9MICR</name>